<comment type="subcellular location">
    <subcellularLocation>
        <location evidence="1 14">Cell membrane</location>
        <topology evidence="1 14">Multi-pass membrane protein</topology>
    </subcellularLocation>
</comment>
<evidence type="ECO:0000256" key="4">
    <source>
        <dbReference type="ARBA" id="ARBA00017504"/>
    </source>
</evidence>
<evidence type="ECO:0000256" key="12">
    <source>
        <dbReference type="ARBA" id="ARBA00023136"/>
    </source>
</evidence>
<protein>
    <recommendedName>
        <fullName evidence="4 14">Protoporphyrinogen IX oxidase</fullName>
        <shortName evidence="14">PPO</shortName>
        <ecNumber evidence="14 15">1.3.99.-</ecNumber>
    </recommendedName>
</protein>
<feature type="binding site" description="axial binding residue" evidence="14">
    <location>
        <position position="23"/>
    </location>
    <ligand>
        <name>heme</name>
        <dbReference type="ChEBI" id="CHEBI:30413"/>
    </ligand>
    <ligandPart>
        <name>Fe</name>
        <dbReference type="ChEBI" id="CHEBI:18248"/>
    </ligandPart>
</feature>
<keyword evidence="10 14" id="KW-0560">Oxidoreductase</keyword>
<feature type="transmembrane region" description="Helical" evidence="14">
    <location>
        <begin position="133"/>
        <end position="151"/>
    </location>
</feature>
<comment type="function">
    <text evidence="14 15">Catalyzes the oxidation of protoporphyrinogen IX to protoporphyrin IX.</text>
</comment>
<sequence>MPPDPYHGQKGRLKMYPWFKLLHLFFIISWFAGLFYLPRIYVNLAQVEDTGSAEYRRLLEMSQRLMRFMTPLGIGAALFGILIPFATSWWVYGWVHLKLTLGLLLLAYHAYCARLLHDFAARRNRHSHKWYRVFNEIPVLMMIAALYLVIFKPF</sequence>
<evidence type="ECO:0000256" key="7">
    <source>
        <dbReference type="ARBA" id="ARBA00022692"/>
    </source>
</evidence>
<evidence type="ECO:0000256" key="3">
    <source>
        <dbReference type="ARBA" id="ARBA00006501"/>
    </source>
</evidence>
<evidence type="ECO:0000256" key="5">
    <source>
        <dbReference type="ARBA" id="ARBA00022475"/>
    </source>
</evidence>
<dbReference type="GO" id="GO:0046872">
    <property type="term" value="F:metal ion binding"/>
    <property type="evidence" value="ECO:0007669"/>
    <property type="project" value="UniProtKB-UniRule"/>
</dbReference>
<dbReference type="GO" id="GO:0005886">
    <property type="term" value="C:plasma membrane"/>
    <property type="evidence" value="ECO:0007669"/>
    <property type="project" value="UniProtKB-SubCell"/>
</dbReference>
<dbReference type="PANTHER" id="PTHR40255">
    <property type="entry name" value="UPF0093 MEMBRANE PROTEIN SLR1790"/>
    <property type="match status" value="1"/>
</dbReference>
<comment type="subunit">
    <text evidence="14">Homodimer.</text>
</comment>
<comment type="pathway">
    <text evidence="2 14 15">Porphyrin-containing compound metabolism; protoporphyrin-IX biosynthesis; protoporphyrin-IX from protoporphyrinogen-IX: step 1/1.</text>
</comment>
<feature type="transmembrane region" description="Helical" evidence="14">
    <location>
        <begin position="91"/>
        <end position="112"/>
    </location>
</feature>
<dbReference type="InterPro" id="IPR005265">
    <property type="entry name" value="HemJ-like"/>
</dbReference>
<evidence type="ECO:0000256" key="9">
    <source>
        <dbReference type="ARBA" id="ARBA00022989"/>
    </source>
</evidence>
<feature type="binding site" description="axial binding residue" evidence="14">
    <location>
        <position position="98"/>
    </location>
    <ligand>
        <name>heme</name>
        <dbReference type="ChEBI" id="CHEBI:30413"/>
    </ligand>
    <ligandPart>
        <name>Fe</name>
        <dbReference type="ChEBI" id="CHEBI:18248"/>
    </ligandPart>
</feature>
<feature type="transmembrane region" description="Helical" evidence="14">
    <location>
        <begin position="15"/>
        <end position="37"/>
    </location>
</feature>
<dbReference type="EC" id="1.3.99.-" evidence="14 15"/>
<dbReference type="PANTHER" id="PTHR40255:SF1">
    <property type="entry name" value="PROTOPORPHYRINOGEN IX OXIDASE"/>
    <property type="match status" value="1"/>
</dbReference>
<evidence type="ECO:0000256" key="1">
    <source>
        <dbReference type="ARBA" id="ARBA00004651"/>
    </source>
</evidence>
<keyword evidence="8 14" id="KW-0479">Metal-binding</keyword>
<evidence type="ECO:0000256" key="11">
    <source>
        <dbReference type="ARBA" id="ARBA00023004"/>
    </source>
</evidence>
<evidence type="ECO:0000256" key="8">
    <source>
        <dbReference type="ARBA" id="ARBA00022723"/>
    </source>
</evidence>
<dbReference type="HAMAP" id="MF_02239">
    <property type="entry name" value="HemJ"/>
    <property type="match status" value="1"/>
</dbReference>
<name>A0A378TZV2_NEIEL</name>
<evidence type="ECO:0000313" key="16">
    <source>
        <dbReference type="EMBL" id="STZ68436.1"/>
    </source>
</evidence>
<dbReference type="Proteomes" id="UP000254927">
    <property type="component" value="Unassembled WGS sequence"/>
</dbReference>
<keyword evidence="12 14" id="KW-0472">Membrane</keyword>
<evidence type="ECO:0000313" key="17">
    <source>
        <dbReference type="Proteomes" id="UP000254927"/>
    </source>
</evidence>
<keyword evidence="11 14" id="KW-0408">Iron</keyword>
<keyword evidence="6 14" id="KW-0349">Heme</keyword>
<evidence type="ECO:0000256" key="15">
    <source>
        <dbReference type="PIRNR" id="PIRNR004638"/>
    </source>
</evidence>
<dbReference type="UniPathway" id="UPA00251">
    <property type="reaction ID" value="UER00324"/>
</dbReference>
<reference evidence="16 17" key="1">
    <citation type="submission" date="2018-06" db="EMBL/GenBank/DDBJ databases">
        <authorList>
            <consortium name="Pathogen Informatics"/>
            <person name="Doyle S."/>
        </authorList>
    </citation>
    <scope>NUCLEOTIDE SEQUENCE [LARGE SCALE GENOMIC DNA]</scope>
    <source>
        <strain evidence="16 17">NCTC10660</strain>
    </source>
</reference>
<evidence type="ECO:0000256" key="10">
    <source>
        <dbReference type="ARBA" id="ARBA00023002"/>
    </source>
</evidence>
<dbReference type="GO" id="GO:0006782">
    <property type="term" value="P:protoporphyrinogen IX biosynthetic process"/>
    <property type="evidence" value="ECO:0007669"/>
    <property type="project" value="UniProtKB-UniRule"/>
</dbReference>
<comment type="catalytic activity">
    <reaction evidence="13 14 15">
        <text>protoporphyrinogen IX + 3 A = protoporphyrin IX + 3 AH2</text>
        <dbReference type="Rhea" id="RHEA:62000"/>
        <dbReference type="ChEBI" id="CHEBI:13193"/>
        <dbReference type="ChEBI" id="CHEBI:17499"/>
        <dbReference type="ChEBI" id="CHEBI:57306"/>
        <dbReference type="ChEBI" id="CHEBI:57307"/>
    </reaction>
</comment>
<organism evidence="16 17">
    <name type="scientific">Neisseria elongata</name>
    <dbReference type="NCBI Taxonomy" id="495"/>
    <lineage>
        <taxon>Bacteria</taxon>
        <taxon>Pseudomonadati</taxon>
        <taxon>Pseudomonadota</taxon>
        <taxon>Betaproteobacteria</taxon>
        <taxon>Neisseriales</taxon>
        <taxon>Neisseriaceae</taxon>
        <taxon>Neisseria</taxon>
    </lineage>
</organism>
<keyword evidence="7 14" id="KW-0812">Transmembrane</keyword>
<keyword evidence="5 14" id="KW-1003">Cell membrane</keyword>
<gene>
    <name evidence="16" type="ORF">NCTC10660_01955</name>
</gene>
<dbReference type="AlphaFoldDB" id="A0A378TZV2"/>
<feature type="transmembrane region" description="Helical" evidence="14">
    <location>
        <begin position="65"/>
        <end position="85"/>
    </location>
</feature>
<dbReference type="PIRSF" id="PIRSF004638">
    <property type="entry name" value="UCP004638"/>
    <property type="match status" value="1"/>
</dbReference>
<comment type="similarity">
    <text evidence="3 14 15">Belongs to the HemJ family.</text>
</comment>
<evidence type="ECO:0000256" key="13">
    <source>
        <dbReference type="ARBA" id="ARBA00048390"/>
    </source>
</evidence>
<dbReference type="GO" id="GO:0070818">
    <property type="term" value="F:protoporphyrinogen oxidase activity"/>
    <property type="evidence" value="ECO:0007669"/>
    <property type="project" value="UniProtKB-UniRule"/>
</dbReference>
<evidence type="ECO:0000256" key="6">
    <source>
        <dbReference type="ARBA" id="ARBA00022617"/>
    </source>
</evidence>
<comment type="cofactor">
    <cofactor evidence="14 15">
        <name>heme b</name>
        <dbReference type="ChEBI" id="CHEBI:60344"/>
    </cofactor>
    <text evidence="14 15">Binds 1 heme b (iron(II)-protoporphyrin IX) group per subunit.</text>
</comment>
<proteinExistence type="inferred from homology"/>
<accession>A0A378TZV2</accession>
<dbReference type="EMBL" id="UGQW01000002">
    <property type="protein sequence ID" value="STZ68436.1"/>
    <property type="molecule type" value="Genomic_DNA"/>
</dbReference>
<keyword evidence="9 14" id="KW-1133">Transmembrane helix</keyword>
<dbReference type="Pfam" id="PF03653">
    <property type="entry name" value="UPF0093"/>
    <property type="match status" value="1"/>
</dbReference>
<evidence type="ECO:0000256" key="2">
    <source>
        <dbReference type="ARBA" id="ARBA00005073"/>
    </source>
</evidence>
<evidence type="ECO:0000256" key="14">
    <source>
        <dbReference type="HAMAP-Rule" id="MF_02239"/>
    </source>
</evidence>